<comment type="similarity">
    <text evidence="3">In the N-terminal section; belongs to the AAA ATPase family.</text>
</comment>
<keyword evidence="6" id="KW-0645">Protease</keyword>
<dbReference type="InterPro" id="IPR003960">
    <property type="entry name" value="ATPase_AAA_CS"/>
</dbReference>
<evidence type="ECO:0000256" key="4">
    <source>
        <dbReference type="ARBA" id="ARBA00022723"/>
    </source>
</evidence>
<proteinExistence type="inferred from homology"/>
<evidence type="ECO:0000256" key="5">
    <source>
        <dbReference type="ARBA" id="ARBA00022833"/>
    </source>
</evidence>
<dbReference type="PROSITE" id="PS00674">
    <property type="entry name" value="AAA"/>
    <property type="match status" value="1"/>
</dbReference>
<dbReference type="Proteomes" id="UP000836788">
    <property type="component" value="Chromosome 1"/>
</dbReference>
<sequence>MSGGDVSSKTSSEIVHTTFRDVAGIDSVLLEVAEVVSFLREPALYKSVGAQAPRGILLYGPPGSGKTLLARATAGEACVDSFIACSASDFVEMYVGRGAARVRSIFDKARTEARRKHGIGAWWNVLLHPSKKDRKPCAILFIDELDALAKTRSTLSSNDEREQTLNQLLTEMDGFTLNSDVTLVVMAATNRADILDPAVLRRFDRQIEVGYPDAVGRKSILMVHQHAIKTSNSIDWERLASDAMTVNFSGADLRNVVNEAALLAVRENCLAVQQNHLEHAVRRI</sequence>
<evidence type="ECO:0000256" key="2">
    <source>
        <dbReference type="ARBA" id="ARBA00010044"/>
    </source>
</evidence>
<evidence type="ECO:0000313" key="9">
    <source>
        <dbReference type="EMBL" id="CAG9277920.1"/>
    </source>
</evidence>
<keyword evidence="4" id="KW-0479">Metal-binding</keyword>
<evidence type="ECO:0000256" key="3">
    <source>
        <dbReference type="ARBA" id="ARBA00010550"/>
    </source>
</evidence>
<dbReference type="SUPFAM" id="SSF52540">
    <property type="entry name" value="P-loop containing nucleoside triphosphate hydrolases"/>
    <property type="match status" value="1"/>
</dbReference>
<dbReference type="Gene3D" id="3.40.50.300">
    <property type="entry name" value="P-loop containing nucleotide triphosphate hydrolases"/>
    <property type="match status" value="1"/>
</dbReference>
<dbReference type="GO" id="GO:0004176">
    <property type="term" value="F:ATP-dependent peptidase activity"/>
    <property type="evidence" value="ECO:0007669"/>
    <property type="project" value="TreeGrafter"/>
</dbReference>
<comment type="similarity">
    <text evidence="7">Belongs to the AAA ATPase family.</text>
</comment>
<evidence type="ECO:0000259" key="8">
    <source>
        <dbReference type="SMART" id="SM00382"/>
    </source>
</evidence>
<evidence type="ECO:0000256" key="7">
    <source>
        <dbReference type="RuleBase" id="RU003651"/>
    </source>
</evidence>
<dbReference type="GO" id="GO:0008237">
    <property type="term" value="F:metallopeptidase activity"/>
    <property type="evidence" value="ECO:0007669"/>
    <property type="project" value="UniProtKB-KW"/>
</dbReference>
<name>A0A8J9SNQ9_PHATR</name>
<evidence type="ECO:0000256" key="1">
    <source>
        <dbReference type="ARBA" id="ARBA00001947"/>
    </source>
</evidence>
<dbReference type="Pfam" id="PF00004">
    <property type="entry name" value="AAA"/>
    <property type="match status" value="1"/>
</dbReference>
<keyword evidence="7" id="KW-0067">ATP-binding</keyword>
<dbReference type="InterPro" id="IPR027417">
    <property type="entry name" value="P-loop_NTPase"/>
</dbReference>
<dbReference type="InterPro" id="IPR003959">
    <property type="entry name" value="ATPase_AAA_core"/>
</dbReference>
<keyword evidence="5" id="KW-0862">Zinc</keyword>
<gene>
    <name evidence="9" type="ORF">PTTT1_LOCUS5289</name>
</gene>
<dbReference type="PANTHER" id="PTHR23076">
    <property type="entry name" value="METALLOPROTEASE M41 FTSH"/>
    <property type="match status" value="1"/>
</dbReference>
<dbReference type="SMART" id="SM00382">
    <property type="entry name" value="AAA"/>
    <property type="match status" value="1"/>
</dbReference>
<feature type="non-terminal residue" evidence="9">
    <location>
        <position position="284"/>
    </location>
</feature>
<reference evidence="9" key="1">
    <citation type="submission" date="2022-02" db="EMBL/GenBank/DDBJ databases">
        <authorList>
            <person name="Giguere J D."/>
        </authorList>
    </citation>
    <scope>NUCLEOTIDE SEQUENCE</scope>
    <source>
        <strain evidence="9">CCAP 1055/1</strain>
    </source>
</reference>
<protein>
    <recommendedName>
        <fullName evidence="8">AAA+ ATPase domain-containing protein</fullName>
    </recommendedName>
</protein>
<dbReference type="PANTHER" id="PTHR23076:SF97">
    <property type="entry name" value="ATP-DEPENDENT ZINC METALLOPROTEASE YME1L1"/>
    <property type="match status" value="1"/>
</dbReference>
<comment type="similarity">
    <text evidence="2">In the C-terminal section; belongs to the peptidase M41 family.</text>
</comment>
<dbReference type="FunFam" id="1.10.8.60:FF:000001">
    <property type="entry name" value="ATP-dependent zinc metalloprotease FtsH"/>
    <property type="match status" value="1"/>
</dbReference>
<keyword evidence="6" id="KW-0378">Hydrolase</keyword>
<dbReference type="GO" id="GO:0006508">
    <property type="term" value="P:proteolysis"/>
    <property type="evidence" value="ECO:0007669"/>
    <property type="project" value="TreeGrafter"/>
</dbReference>
<dbReference type="AlphaFoldDB" id="A0A8J9SNQ9"/>
<keyword evidence="6" id="KW-0482">Metalloprotease</keyword>
<dbReference type="Gene3D" id="1.10.8.60">
    <property type="match status" value="1"/>
</dbReference>
<feature type="domain" description="AAA+ ATPase" evidence="8">
    <location>
        <begin position="52"/>
        <end position="213"/>
    </location>
</feature>
<comment type="cofactor">
    <cofactor evidence="1">
        <name>Zn(2+)</name>
        <dbReference type="ChEBI" id="CHEBI:29105"/>
    </cofactor>
</comment>
<keyword evidence="7" id="KW-0547">Nucleotide-binding</keyword>
<dbReference type="GO" id="GO:0005524">
    <property type="term" value="F:ATP binding"/>
    <property type="evidence" value="ECO:0007669"/>
    <property type="project" value="UniProtKB-KW"/>
</dbReference>
<dbReference type="FunFam" id="3.40.50.300:FF:002568">
    <property type="entry name" value="Cell division protein (FtsH)"/>
    <property type="match status" value="1"/>
</dbReference>
<dbReference type="InterPro" id="IPR003593">
    <property type="entry name" value="AAA+_ATPase"/>
</dbReference>
<evidence type="ECO:0000256" key="6">
    <source>
        <dbReference type="ARBA" id="ARBA00023049"/>
    </source>
</evidence>
<organism evidence="9">
    <name type="scientific">Phaeodactylum tricornutum</name>
    <name type="common">Diatom</name>
    <dbReference type="NCBI Taxonomy" id="2850"/>
    <lineage>
        <taxon>Eukaryota</taxon>
        <taxon>Sar</taxon>
        <taxon>Stramenopiles</taxon>
        <taxon>Ochrophyta</taxon>
        <taxon>Bacillariophyta</taxon>
        <taxon>Bacillariophyceae</taxon>
        <taxon>Bacillariophycidae</taxon>
        <taxon>Naviculales</taxon>
        <taxon>Phaeodactylaceae</taxon>
        <taxon>Phaeodactylum</taxon>
    </lineage>
</organism>
<dbReference type="InterPro" id="IPR041569">
    <property type="entry name" value="AAA_lid_3"/>
</dbReference>
<accession>A0A8J9SNQ9</accession>
<dbReference type="EMBL" id="OU594942">
    <property type="protein sequence ID" value="CAG9277920.1"/>
    <property type="molecule type" value="Genomic_DNA"/>
</dbReference>
<dbReference type="Pfam" id="PF17862">
    <property type="entry name" value="AAA_lid_3"/>
    <property type="match status" value="1"/>
</dbReference>
<dbReference type="GO" id="GO:0046872">
    <property type="term" value="F:metal ion binding"/>
    <property type="evidence" value="ECO:0007669"/>
    <property type="project" value="UniProtKB-KW"/>
</dbReference>
<dbReference type="GO" id="GO:0016887">
    <property type="term" value="F:ATP hydrolysis activity"/>
    <property type="evidence" value="ECO:0007669"/>
    <property type="project" value="InterPro"/>
</dbReference>